<dbReference type="AlphaFoldDB" id="A0A1G4K8F4"/>
<keyword evidence="3 6" id="KW-0812">Transmembrane</keyword>
<organism evidence="8 9">
    <name type="scientific">Lachancea mirantina</name>
    <dbReference type="NCBI Taxonomy" id="1230905"/>
    <lineage>
        <taxon>Eukaryota</taxon>
        <taxon>Fungi</taxon>
        <taxon>Dikarya</taxon>
        <taxon>Ascomycota</taxon>
        <taxon>Saccharomycotina</taxon>
        <taxon>Saccharomycetes</taxon>
        <taxon>Saccharomycetales</taxon>
        <taxon>Saccharomycetaceae</taxon>
        <taxon>Lachancea</taxon>
    </lineage>
</organism>
<name>A0A1G4K8F4_9SACH</name>
<feature type="domain" description="Major facilitator superfamily (MFS) profile" evidence="7">
    <location>
        <begin position="42"/>
        <end position="559"/>
    </location>
</feature>
<dbReference type="PROSITE" id="PS50850">
    <property type="entry name" value="MFS"/>
    <property type="match status" value="1"/>
</dbReference>
<feature type="transmembrane region" description="Helical" evidence="6">
    <location>
        <begin position="534"/>
        <end position="555"/>
    </location>
</feature>
<dbReference type="EMBL" id="LT598469">
    <property type="protein sequence ID" value="SCV00334.1"/>
    <property type="molecule type" value="Genomic_DNA"/>
</dbReference>
<feature type="transmembrane region" description="Helical" evidence="6">
    <location>
        <begin position="165"/>
        <end position="185"/>
    </location>
</feature>
<feature type="transmembrane region" description="Helical" evidence="6">
    <location>
        <begin position="263"/>
        <end position="284"/>
    </location>
</feature>
<evidence type="ECO:0000256" key="3">
    <source>
        <dbReference type="ARBA" id="ARBA00022692"/>
    </source>
</evidence>
<dbReference type="PANTHER" id="PTHR23501:SF47">
    <property type="entry name" value="VACUOLAR BASIC AMINO ACID TRANSPORTER 1"/>
    <property type="match status" value="1"/>
</dbReference>
<dbReference type="GO" id="GO:0000329">
    <property type="term" value="C:fungal-type vacuole membrane"/>
    <property type="evidence" value="ECO:0007669"/>
    <property type="project" value="TreeGrafter"/>
</dbReference>
<comment type="similarity">
    <text evidence="2">Belongs to the major facilitator superfamily.</text>
</comment>
<protein>
    <submittedName>
        <fullName evidence="8">LAMI_0G04346g1_1</fullName>
    </submittedName>
</protein>
<evidence type="ECO:0000313" key="9">
    <source>
        <dbReference type="Proteomes" id="UP000191024"/>
    </source>
</evidence>
<keyword evidence="5 6" id="KW-0472">Membrane</keyword>
<keyword evidence="4 6" id="KW-1133">Transmembrane helix</keyword>
<evidence type="ECO:0000259" key="7">
    <source>
        <dbReference type="PROSITE" id="PS50850"/>
    </source>
</evidence>
<evidence type="ECO:0000256" key="4">
    <source>
        <dbReference type="ARBA" id="ARBA00022989"/>
    </source>
</evidence>
<evidence type="ECO:0000256" key="2">
    <source>
        <dbReference type="ARBA" id="ARBA00008335"/>
    </source>
</evidence>
<dbReference type="InterPro" id="IPR020846">
    <property type="entry name" value="MFS_dom"/>
</dbReference>
<sequence length="566" mass="61906">MQEPFSSETTALISSDTSDINSKDALEERYHQFNLSLPKLPIVTSLWLGSFLVALDGTIVANTMNRIAEEFEESDKQQWIATSFLLTNTAFQPLYGKLSDITGRRFALITAQFFFGLGCLLTCFSRTLTEFAIARAVCGVGGGGISAMSSITVSDICTAKERGVYQGYANLVFGTGQLLGAPLGGVAITIVGWRAVFAVQVPLVAVCMILGQRNVKVKLSHIPPPEERFTLKNLSRLDLLGSIALVISISGLLFICSTDVNKVLLTLITCISFAVFIVNEVYWAPERIMPFELLKGTFGLASLATVASSFLVFGDIFRSPIYLQTVQNISPSRSGVFILFGSIGCATASLVTGWTLRHTKGNMGLCAYRIVLMAVCLQLAGLVLTSLVISFVAPNQTLYSVLTNGSALSSEYYLESSRIGWKLVYVVGLVLNSYGYGGLLVSTLVSIVFSIDKSQQATVTGIFYLWRSLGNVLGTSLTLSLYQNALKSKLWTYMSNHGLLSQYEYLLHDTSYLRKHFDSDQLAGLLDMYRDAFLLSYIPNAAIALVAVILSWSLVRVYKRSLKYQS</sequence>
<dbReference type="Pfam" id="PF07690">
    <property type="entry name" value="MFS_1"/>
    <property type="match status" value="1"/>
</dbReference>
<feature type="transmembrane region" description="Helical" evidence="6">
    <location>
        <begin position="237"/>
        <end position="257"/>
    </location>
</feature>
<accession>A0A1G4K8F4</accession>
<feature type="transmembrane region" description="Helical" evidence="6">
    <location>
        <begin position="337"/>
        <end position="356"/>
    </location>
</feature>
<reference evidence="8 9" key="1">
    <citation type="submission" date="2016-03" db="EMBL/GenBank/DDBJ databases">
        <authorList>
            <person name="Devillers H."/>
        </authorList>
    </citation>
    <scope>NUCLEOTIDE SEQUENCE [LARGE SCALE GENOMIC DNA]</scope>
    <source>
        <strain evidence="8">CBS 11717</strain>
    </source>
</reference>
<comment type="subcellular location">
    <subcellularLocation>
        <location evidence="1">Membrane</location>
        <topology evidence="1">Multi-pass membrane protein</topology>
    </subcellularLocation>
</comment>
<feature type="transmembrane region" description="Helical" evidence="6">
    <location>
        <begin position="133"/>
        <end position="153"/>
    </location>
</feature>
<proteinExistence type="inferred from homology"/>
<evidence type="ECO:0000313" key="8">
    <source>
        <dbReference type="EMBL" id="SCV00334.1"/>
    </source>
</evidence>
<feature type="transmembrane region" description="Helical" evidence="6">
    <location>
        <begin position="40"/>
        <end position="61"/>
    </location>
</feature>
<feature type="transmembrane region" description="Helical" evidence="6">
    <location>
        <begin position="106"/>
        <end position="127"/>
    </location>
</feature>
<dbReference type="OrthoDB" id="10021397at2759"/>
<feature type="transmembrane region" description="Helical" evidence="6">
    <location>
        <begin position="296"/>
        <end position="317"/>
    </location>
</feature>
<dbReference type="Gene3D" id="1.20.1250.20">
    <property type="entry name" value="MFS general substrate transporter like domains"/>
    <property type="match status" value="1"/>
</dbReference>
<evidence type="ECO:0000256" key="5">
    <source>
        <dbReference type="ARBA" id="ARBA00023136"/>
    </source>
</evidence>
<dbReference type="InterPro" id="IPR011701">
    <property type="entry name" value="MFS"/>
</dbReference>
<gene>
    <name evidence="8" type="ORF">LAMI_0G04346G</name>
</gene>
<evidence type="ECO:0000256" key="1">
    <source>
        <dbReference type="ARBA" id="ARBA00004141"/>
    </source>
</evidence>
<feature type="transmembrane region" description="Helical" evidence="6">
    <location>
        <begin position="423"/>
        <end position="449"/>
    </location>
</feature>
<dbReference type="GO" id="GO:0015174">
    <property type="term" value="F:basic amino acid transmembrane transporter activity"/>
    <property type="evidence" value="ECO:0007669"/>
    <property type="project" value="TreeGrafter"/>
</dbReference>
<dbReference type="InterPro" id="IPR036259">
    <property type="entry name" value="MFS_trans_sf"/>
</dbReference>
<feature type="transmembrane region" description="Helical" evidence="6">
    <location>
        <begin position="368"/>
        <end position="393"/>
    </location>
</feature>
<dbReference type="SUPFAM" id="SSF103473">
    <property type="entry name" value="MFS general substrate transporter"/>
    <property type="match status" value="1"/>
</dbReference>
<evidence type="ECO:0000256" key="6">
    <source>
        <dbReference type="SAM" id="Phobius"/>
    </source>
</evidence>
<dbReference type="PANTHER" id="PTHR23501">
    <property type="entry name" value="MAJOR FACILITATOR SUPERFAMILY"/>
    <property type="match status" value="1"/>
</dbReference>
<keyword evidence="9" id="KW-1185">Reference proteome</keyword>
<dbReference type="Proteomes" id="UP000191024">
    <property type="component" value="Chromosome G"/>
</dbReference>